<accession>A0A8J5R0K9</accession>
<name>A0A8J5R0K9_9HYME</name>
<evidence type="ECO:0000313" key="1">
    <source>
        <dbReference type="EMBL" id="KAG8042611.1"/>
    </source>
</evidence>
<comment type="caution">
    <text evidence="1">The sequence shown here is derived from an EMBL/GenBank/DDBJ whole genome shotgun (WGS) entry which is preliminary data.</text>
</comment>
<sequence>MVLQDLLGHEDPKETKDFLLLDRKESMELRELTEQKVRRENEDTPELVDFLEILWAEFRGRLELLECLESLELLEETEYLEFLVSAEKKETSVEDVRTVCQD</sequence>
<dbReference type="EMBL" id="JAAOIC020000002">
    <property type="protein sequence ID" value="KAG8042611.1"/>
    <property type="molecule type" value="Genomic_DNA"/>
</dbReference>
<keyword evidence="2" id="KW-1185">Reference proteome</keyword>
<evidence type="ECO:0000313" key="2">
    <source>
        <dbReference type="Proteomes" id="UP000729913"/>
    </source>
</evidence>
<proteinExistence type="predicted"/>
<gene>
    <name evidence="1" type="ORF">G9C98_005245</name>
</gene>
<dbReference type="AlphaFoldDB" id="A0A8J5R0K9"/>
<dbReference type="Proteomes" id="UP000729913">
    <property type="component" value="Unassembled WGS sequence"/>
</dbReference>
<reference evidence="1" key="2">
    <citation type="submission" date="2021-04" db="EMBL/GenBank/DDBJ databases">
        <title>Genome-wide patterns of bracovirus chromosomal integration into multiple host tissues during parasitism.</title>
        <authorList>
            <person name="Chebbi M.A.C."/>
        </authorList>
    </citation>
    <scope>NUCLEOTIDE SEQUENCE</scope>
    <source>
        <tissue evidence="1">Whole body</tissue>
    </source>
</reference>
<protein>
    <submittedName>
        <fullName evidence="1">Uncharacterized protein</fullName>
    </submittedName>
</protein>
<reference evidence="1" key="1">
    <citation type="submission" date="2020-03" db="EMBL/GenBank/DDBJ databases">
        <authorList>
            <person name="Chebbi M.A."/>
            <person name="Drezen J.M."/>
        </authorList>
    </citation>
    <scope>NUCLEOTIDE SEQUENCE</scope>
    <source>
        <tissue evidence="1">Whole body</tissue>
    </source>
</reference>
<organism evidence="1 2">
    <name type="scientific">Cotesia typhae</name>
    <dbReference type="NCBI Taxonomy" id="2053667"/>
    <lineage>
        <taxon>Eukaryota</taxon>
        <taxon>Metazoa</taxon>
        <taxon>Ecdysozoa</taxon>
        <taxon>Arthropoda</taxon>
        <taxon>Hexapoda</taxon>
        <taxon>Insecta</taxon>
        <taxon>Pterygota</taxon>
        <taxon>Neoptera</taxon>
        <taxon>Endopterygota</taxon>
        <taxon>Hymenoptera</taxon>
        <taxon>Apocrita</taxon>
        <taxon>Ichneumonoidea</taxon>
        <taxon>Braconidae</taxon>
        <taxon>Microgastrinae</taxon>
        <taxon>Cotesia</taxon>
    </lineage>
</organism>